<keyword evidence="3" id="KW-1185">Reference proteome</keyword>
<proteinExistence type="predicted"/>
<dbReference type="RefSeq" id="WP_167923237.1">
    <property type="nucleotide sequence ID" value="NZ_JAATVY010000001.1"/>
</dbReference>
<feature type="domain" description="AMP-dependent synthetase/ligase" evidence="1">
    <location>
        <begin position="50"/>
        <end position="349"/>
    </location>
</feature>
<gene>
    <name evidence="2" type="ORF">HC031_01225</name>
</gene>
<organism evidence="2 3">
    <name type="scientific">Planosporangium thailandense</name>
    <dbReference type="NCBI Taxonomy" id="765197"/>
    <lineage>
        <taxon>Bacteria</taxon>
        <taxon>Bacillati</taxon>
        <taxon>Actinomycetota</taxon>
        <taxon>Actinomycetes</taxon>
        <taxon>Micromonosporales</taxon>
        <taxon>Micromonosporaceae</taxon>
        <taxon>Planosporangium</taxon>
    </lineage>
</organism>
<name>A0ABX0XSY3_9ACTN</name>
<sequence length="482" mass="50690">MSTDLVAAGARLIDAATGEELAGAALTTAIDATAASLAELPTGAVFARTGISTAAVLRYLGCWAAHRPVALLDPALDPATLAEMVRRFAPAAVVGLDEGGAGAQAGDTPPGYERRDVGPLGPAWVRTGGEPAASPHPDLGVMLATSGSTGSPKLVRLSRTAITSNAAAIAQVLHIDGDEVAPTSLPLFYSYGMSVLNSHLVSGATVVVVDGGVLAREFWQAFDRYSATSLAGVPYNYEMLARIRWSPAKHPSLRTLTQAGGRLRNEMILAYHEKISALGGRFYVMWGQTEAGPRMSTLPADQLPQRVGSPGLALPGGTLSVRLDDGSETREPGVTGEIVYRGPNVMMGYADTAADLSRGDDQGGVLYTGDLGYLDDEGFLYLTGRLKRIGKVFGIRVNLDDIEKLVGQAGVDGVGPVAAVPAGDKVVLWCEGTVDADRRAEVAKLLAERMKLHRSGFDVRDIDRLPLLSNGKIDYRTLEARS</sequence>
<dbReference type="SUPFAM" id="SSF56801">
    <property type="entry name" value="Acetyl-CoA synthetase-like"/>
    <property type="match status" value="1"/>
</dbReference>
<evidence type="ECO:0000313" key="3">
    <source>
        <dbReference type="Proteomes" id="UP000722989"/>
    </source>
</evidence>
<dbReference type="EMBL" id="JAATVY010000001">
    <property type="protein sequence ID" value="NJC68348.1"/>
    <property type="molecule type" value="Genomic_DNA"/>
</dbReference>
<evidence type="ECO:0000259" key="1">
    <source>
        <dbReference type="Pfam" id="PF00501"/>
    </source>
</evidence>
<dbReference type="Pfam" id="PF00501">
    <property type="entry name" value="AMP-binding"/>
    <property type="match status" value="1"/>
</dbReference>
<reference evidence="2 3" key="1">
    <citation type="submission" date="2020-03" db="EMBL/GenBank/DDBJ databases">
        <title>WGS of the type strain of Planosporangium spp.</title>
        <authorList>
            <person name="Thawai C."/>
        </authorList>
    </citation>
    <scope>NUCLEOTIDE SEQUENCE [LARGE SCALE GENOMIC DNA]</scope>
    <source>
        <strain evidence="2 3">TBRC 5610</strain>
    </source>
</reference>
<dbReference type="Proteomes" id="UP000722989">
    <property type="component" value="Unassembled WGS sequence"/>
</dbReference>
<accession>A0ABX0XSY3</accession>
<dbReference type="InterPro" id="IPR000873">
    <property type="entry name" value="AMP-dep_synth/lig_dom"/>
</dbReference>
<dbReference type="PROSITE" id="PS00455">
    <property type="entry name" value="AMP_BINDING"/>
    <property type="match status" value="1"/>
</dbReference>
<comment type="caution">
    <text evidence="2">The sequence shown here is derived from an EMBL/GenBank/DDBJ whole genome shotgun (WGS) entry which is preliminary data.</text>
</comment>
<dbReference type="InterPro" id="IPR020845">
    <property type="entry name" value="AMP-binding_CS"/>
</dbReference>
<protein>
    <submittedName>
        <fullName evidence="2">AMP-binding protein</fullName>
    </submittedName>
</protein>
<dbReference type="InterPro" id="IPR042099">
    <property type="entry name" value="ANL_N_sf"/>
</dbReference>
<dbReference type="PANTHER" id="PTHR24096">
    <property type="entry name" value="LONG-CHAIN-FATTY-ACID--COA LIGASE"/>
    <property type="match status" value="1"/>
</dbReference>
<dbReference type="Gene3D" id="3.40.50.12780">
    <property type="entry name" value="N-terminal domain of ligase-like"/>
    <property type="match status" value="1"/>
</dbReference>
<evidence type="ECO:0000313" key="2">
    <source>
        <dbReference type="EMBL" id="NJC68348.1"/>
    </source>
</evidence>